<dbReference type="Proteomes" id="UP001295740">
    <property type="component" value="Unassembled WGS sequence"/>
</dbReference>
<sequence>MTSDRFVVLSPQGPFDTTTEDHIVYGEQYPALVAGQLYTGSTRVSETTKAGFFSKHVDGKTTGTIDLQATRAVRQAGGLRRPRCYFAYADLPMSLSNISDQVWLITSRQTLPDLRKEKPVCCLKRRACPGYVWVEDAVDEADAWALVWVLVGKLYVDLPEAALEWCFDWSVVSKKNTLEVIDDVSLLSSGPLKRGQYVAQTCAST</sequence>
<reference evidence="1" key="1">
    <citation type="submission" date="2023-10" db="EMBL/GenBank/DDBJ databases">
        <authorList>
            <person name="Hackl T."/>
        </authorList>
    </citation>
    <scope>NUCLEOTIDE SEQUENCE</scope>
</reference>
<name>A0AAI8VC47_9PEZI</name>
<gene>
    <name evidence="1" type="ORF">KHLLAP_LOCUS2139</name>
</gene>
<accession>A0AAI8VC47</accession>
<comment type="caution">
    <text evidence="1">The sequence shown here is derived from an EMBL/GenBank/DDBJ whole genome shotgun (WGS) entry which is preliminary data.</text>
</comment>
<evidence type="ECO:0000313" key="2">
    <source>
        <dbReference type="Proteomes" id="UP001295740"/>
    </source>
</evidence>
<dbReference type="AlphaFoldDB" id="A0AAI8VC47"/>
<evidence type="ECO:0000313" key="1">
    <source>
        <dbReference type="EMBL" id="CAJ2501671.1"/>
    </source>
</evidence>
<organism evidence="1 2">
    <name type="scientific">Anthostomella pinea</name>
    <dbReference type="NCBI Taxonomy" id="933095"/>
    <lineage>
        <taxon>Eukaryota</taxon>
        <taxon>Fungi</taxon>
        <taxon>Dikarya</taxon>
        <taxon>Ascomycota</taxon>
        <taxon>Pezizomycotina</taxon>
        <taxon>Sordariomycetes</taxon>
        <taxon>Xylariomycetidae</taxon>
        <taxon>Xylariales</taxon>
        <taxon>Xylariaceae</taxon>
        <taxon>Anthostomella</taxon>
    </lineage>
</organism>
<keyword evidence="2" id="KW-1185">Reference proteome</keyword>
<dbReference type="EMBL" id="CAUWAG010000003">
    <property type="protein sequence ID" value="CAJ2501671.1"/>
    <property type="molecule type" value="Genomic_DNA"/>
</dbReference>
<protein>
    <submittedName>
        <fullName evidence="1">Uu.00g045240.m01.CDS01</fullName>
    </submittedName>
</protein>
<proteinExistence type="predicted"/>